<evidence type="ECO:0000313" key="3">
    <source>
        <dbReference type="Proteomes" id="UP001239909"/>
    </source>
</evidence>
<keyword evidence="3" id="KW-1185">Reference proteome</keyword>
<organism evidence="2 3">
    <name type="scientific">Paralimibaculum aggregatum</name>
    <dbReference type="NCBI Taxonomy" id="3036245"/>
    <lineage>
        <taxon>Bacteria</taxon>
        <taxon>Pseudomonadati</taxon>
        <taxon>Pseudomonadota</taxon>
        <taxon>Alphaproteobacteria</taxon>
        <taxon>Rhodobacterales</taxon>
        <taxon>Paracoccaceae</taxon>
        <taxon>Paralimibaculum</taxon>
    </lineage>
</organism>
<evidence type="ECO:0000313" key="2">
    <source>
        <dbReference type="EMBL" id="GMG84083.1"/>
    </source>
</evidence>
<protein>
    <submittedName>
        <fullName evidence="2">PaaI family thioesterase</fullName>
    </submittedName>
</protein>
<reference evidence="2 3" key="1">
    <citation type="submission" date="2023-04" db="EMBL/GenBank/DDBJ databases">
        <title>Marinoamorphus aggregata gen. nov., sp. Nov., isolate from tissue of brittle star Ophioplocus japonicus.</title>
        <authorList>
            <person name="Kawano K."/>
            <person name="Sawayama S."/>
            <person name="Nakagawa S."/>
        </authorList>
    </citation>
    <scope>NUCLEOTIDE SEQUENCE [LARGE SCALE GENOMIC DNA]</scope>
    <source>
        <strain evidence="2 3">NKW23</strain>
    </source>
</reference>
<dbReference type="Gene3D" id="3.10.129.10">
    <property type="entry name" value="Hotdog Thioesterase"/>
    <property type="match status" value="1"/>
</dbReference>
<feature type="domain" description="Thioesterase" evidence="1">
    <location>
        <begin position="58"/>
        <end position="147"/>
    </location>
</feature>
<dbReference type="SUPFAM" id="SSF54637">
    <property type="entry name" value="Thioesterase/thiol ester dehydrase-isomerase"/>
    <property type="match status" value="1"/>
</dbReference>
<dbReference type="Pfam" id="PF03061">
    <property type="entry name" value="4HBT"/>
    <property type="match status" value="1"/>
</dbReference>
<gene>
    <name evidence="2" type="ORF">LNKW23_32970</name>
</gene>
<dbReference type="RefSeq" id="WP_285673026.1">
    <property type="nucleotide sequence ID" value="NZ_BSYI01000029.1"/>
</dbReference>
<dbReference type="Proteomes" id="UP001239909">
    <property type="component" value="Unassembled WGS sequence"/>
</dbReference>
<dbReference type="EMBL" id="BSYI01000029">
    <property type="protein sequence ID" value="GMG84083.1"/>
    <property type="molecule type" value="Genomic_DNA"/>
</dbReference>
<sequence>MNGLAEREAARAQALARLTEAVPYNRHLAVRFDRLGDELTARLPFRDDLVGNPLLPALHGGVIGAFLEITALMQLAWDQALAAMDAGGDTAAEIAAGRFPPMPKTVDITVDYLRPGRPRESFARARVQKAGRRVAHLHVEAWQEERLRPIAMLRGNFLMQD</sequence>
<evidence type="ECO:0000259" key="1">
    <source>
        <dbReference type="Pfam" id="PF03061"/>
    </source>
</evidence>
<dbReference type="InterPro" id="IPR029069">
    <property type="entry name" value="HotDog_dom_sf"/>
</dbReference>
<accession>A0ABQ6LRD7</accession>
<comment type="caution">
    <text evidence="2">The sequence shown here is derived from an EMBL/GenBank/DDBJ whole genome shotgun (WGS) entry which is preliminary data.</text>
</comment>
<name>A0ABQ6LRD7_9RHOB</name>
<dbReference type="InterPro" id="IPR006683">
    <property type="entry name" value="Thioestr_dom"/>
</dbReference>
<proteinExistence type="predicted"/>
<dbReference type="CDD" id="cd03443">
    <property type="entry name" value="PaaI_thioesterase"/>
    <property type="match status" value="1"/>
</dbReference>